<dbReference type="AlphaFoldDB" id="A0A239XNB6"/>
<accession>A0A239XNB6</accession>
<dbReference type="KEGG" id="saco:SAME_02410"/>
<evidence type="ECO:0000313" key="2">
    <source>
        <dbReference type="Proteomes" id="UP000215144"/>
    </source>
</evidence>
<dbReference type="Proteomes" id="UP000215144">
    <property type="component" value="Chromosome 1"/>
</dbReference>
<dbReference type="OrthoDB" id="2228257at2"/>
<sequence>MKGMKGMRGMKGMKGTVYVIQPFRYRHPLAKILKQSLKKKYPGTKFKIKQNYTQQKTTFNNTYFIINNPQLKCWDGLQISKKIRENEPKAILILASTVMDYTTFFRSHIGFLGVIDLQNTTDAEIQSYLEDSIKMLSNNT</sequence>
<reference evidence="1 2" key="1">
    <citation type="submission" date="2017-06" db="EMBL/GenBank/DDBJ databases">
        <authorList>
            <consortium name="Pathogen Informatics"/>
        </authorList>
    </citation>
    <scope>NUCLEOTIDE SEQUENCE [LARGE SCALE GENOMIC DNA]</scope>
    <source>
        <strain evidence="1 2">NCTC11291</strain>
    </source>
</reference>
<proteinExistence type="predicted"/>
<evidence type="ECO:0000313" key="1">
    <source>
        <dbReference type="EMBL" id="SNV47686.1"/>
    </source>
</evidence>
<protein>
    <submittedName>
        <fullName evidence="1">Uncharacterized protein</fullName>
    </submittedName>
</protein>
<dbReference type="RefSeq" id="WP_157737886.1">
    <property type="nucleotide sequence ID" value="NZ_LT906454.1"/>
</dbReference>
<organism evidence="1 2">
    <name type="scientific">Streptococcus acidominimus</name>
    <dbReference type="NCBI Taxonomy" id="1326"/>
    <lineage>
        <taxon>Bacteria</taxon>
        <taxon>Bacillati</taxon>
        <taxon>Bacillota</taxon>
        <taxon>Bacilli</taxon>
        <taxon>Lactobacillales</taxon>
        <taxon>Streptococcaceae</taxon>
        <taxon>Streptococcus</taxon>
    </lineage>
</organism>
<gene>
    <name evidence="1" type="ORF">SAMEA4504048_02410</name>
</gene>
<name>A0A239XNB6_STRAI</name>
<dbReference type="EMBL" id="LT906454">
    <property type="protein sequence ID" value="SNV47686.1"/>
    <property type="molecule type" value="Genomic_DNA"/>
</dbReference>